<proteinExistence type="predicted"/>
<reference evidence="1" key="2">
    <citation type="journal article" date="2022" name="New Phytol.">
        <title>Evolutionary transition to the ectomycorrhizal habit in the genomes of a hyperdiverse lineage of mushroom-forming fungi.</title>
        <authorList>
            <person name="Looney B."/>
            <person name="Miyauchi S."/>
            <person name="Morin E."/>
            <person name="Drula E."/>
            <person name="Courty P.E."/>
            <person name="Kohler A."/>
            <person name="Kuo A."/>
            <person name="LaButti K."/>
            <person name="Pangilinan J."/>
            <person name="Lipzen A."/>
            <person name="Riley R."/>
            <person name="Andreopoulos W."/>
            <person name="He G."/>
            <person name="Johnson J."/>
            <person name="Nolan M."/>
            <person name="Tritt A."/>
            <person name="Barry K.W."/>
            <person name="Grigoriev I.V."/>
            <person name="Nagy L.G."/>
            <person name="Hibbett D."/>
            <person name="Henrissat B."/>
            <person name="Matheny P.B."/>
            <person name="Labbe J."/>
            <person name="Martin F.M."/>
        </authorList>
    </citation>
    <scope>NUCLEOTIDE SEQUENCE</scope>
    <source>
        <strain evidence="1">EC-137</strain>
    </source>
</reference>
<name>A0ACB8Q6Q3_9AGAM</name>
<dbReference type="EMBL" id="MU273899">
    <property type="protein sequence ID" value="KAI0027469.1"/>
    <property type="molecule type" value="Genomic_DNA"/>
</dbReference>
<dbReference type="Proteomes" id="UP000814128">
    <property type="component" value="Unassembled WGS sequence"/>
</dbReference>
<sequence length="282" mass="31396">MATMHDIELEFQAWADKYTKLLLMNASDSITISPFPGEHPANRPTFTGQMTTPAPSPRRITLTTPVSIQAPVSPSPSLRYDADDEAPAPLADTSNHTRRPTDPSKLTGKLAVTGPTIISTRSPATALKDRLRHREIPPTKEPAPPPVVPVSVASASRRLAEAQLAEAMKEAERLRAHTRTLEGARAELAREVEVLRARPSPALEGGKQRKEREEMEDKCRKAEESAREERVRRERAEVECRRLRGEVAALKAKCEEVEMRAKEEIRRREAVEGELDRLALEA</sequence>
<protein>
    <submittedName>
        <fullName evidence="1">Uncharacterized protein</fullName>
    </submittedName>
</protein>
<keyword evidence="2" id="KW-1185">Reference proteome</keyword>
<accession>A0ACB8Q6Q3</accession>
<gene>
    <name evidence="1" type="ORF">K488DRAFT_90837</name>
</gene>
<evidence type="ECO:0000313" key="2">
    <source>
        <dbReference type="Proteomes" id="UP000814128"/>
    </source>
</evidence>
<reference evidence="1" key="1">
    <citation type="submission" date="2021-02" db="EMBL/GenBank/DDBJ databases">
        <authorList>
            <consortium name="DOE Joint Genome Institute"/>
            <person name="Ahrendt S."/>
            <person name="Looney B.P."/>
            <person name="Miyauchi S."/>
            <person name="Morin E."/>
            <person name="Drula E."/>
            <person name="Courty P.E."/>
            <person name="Chicoki N."/>
            <person name="Fauchery L."/>
            <person name="Kohler A."/>
            <person name="Kuo A."/>
            <person name="Labutti K."/>
            <person name="Pangilinan J."/>
            <person name="Lipzen A."/>
            <person name="Riley R."/>
            <person name="Andreopoulos W."/>
            <person name="He G."/>
            <person name="Johnson J."/>
            <person name="Barry K.W."/>
            <person name="Grigoriev I.V."/>
            <person name="Nagy L."/>
            <person name="Hibbett D."/>
            <person name="Henrissat B."/>
            <person name="Matheny P.B."/>
            <person name="Labbe J."/>
            <person name="Martin F."/>
        </authorList>
    </citation>
    <scope>NUCLEOTIDE SEQUENCE</scope>
    <source>
        <strain evidence="1">EC-137</strain>
    </source>
</reference>
<organism evidence="1 2">
    <name type="scientific">Vararia minispora EC-137</name>
    <dbReference type="NCBI Taxonomy" id="1314806"/>
    <lineage>
        <taxon>Eukaryota</taxon>
        <taxon>Fungi</taxon>
        <taxon>Dikarya</taxon>
        <taxon>Basidiomycota</taxon>
        <taxon>Agaricomycotina</taxon>
        <taxon>Agaricomycetes</taxon>
        <taxon>Russulales</taxon>
        <taxon>Lachnocladiaceae</taxon>
        <taxon>Vararia</taxon>
    </lineage>
</organism>
<comment type="caution">
    <text evidence="1">The sequence shown here is derived from an EMBL/GenBank/DDBJ whole genome shotgun (WGS) entry which is preliminary data.</text>
</comment>
<evidence type="ECO:0000313" key="1">
    <source>
        <dbReference type="EMBL" id="KAI0027469.1"/>
    </source>
</evidence>